<comment type="catalytic activity">
    <reaction evidence="1">
        <text>(6S)-5-methyl-5,6,7,8-tetrahydrofolate + L-homocysteine = (6S)-5,6,7,8-tetrahydrofolate + L-methionine</text>
        <dbReference type="Rhea" id="RHEA:11172"/>
        <dbReference type="ChEBI" id="CHEBI:18608"/>
        <dbReference type="ChEBI" id="CHEBI:57453"/>
        <dbReference type="ChEBI" id="CHEBI:57844"/>
        <dbReference type="ChEBI" id="CHEBI:58199"/>
        <dbReference type="EC" id="2.1.1.13"/>
    </reaction>
</comment>
<dbReference type="GO" id="GO:0032259">
    <property type="term" value="P:methylation"/>
    <property type="evidence" value="ECO:0007669"/>
    <property type="project" value="UniProtKB-KW"/>
</dbReference>
<dbReference type="InterPro" id="IPR036724">
    <property type="entry name" value="Cobalamin-bd_sf"/>
</dbReference>
<feature type="region of interest" description="Disordered" evidence="20">
    <location>
        <begin position="575"/>
        <end position="595"/>
    </location>
</feature>
<evidence type="ECO:0000256" key="16">
    <source>
        <dbReference type="ARBA" id="ARBA00023285"/>
    </source>
</evidence>
<dbReference type="PROSITE" id="PS51337">
    <property type="entry name" value="B12_BINDING_NTER"/>
    <property type="match status" value="1"/>
</dbReference>
<dbReference type="GO" id="GO:0031419">
    <property type="term" value="F:cobalamin binding"/>
    <property type="evidence" value="ECO:0007669"/>
    <property type="project" value="UniProtKB-KW"/>
</dbReference>
<dbReference type="InterPro" id="IPR050554">
    <property type="entry name" value="Met_Synthase/Corrinoid"/>
</dbReference>
<dbReference type="Pfam" id="PF02310">
    <property type="entry name" value="B12-binding"/>
    <property type="match status" value="1"/>
</dbReference>
<comment type="cofactor">
    <cofactor evidence="3">
        <name>methylcob(III)alamin</name>
        <dbReference type="ChEBI" id="CHEBI:28115"/>
    </cofactor>
</comment>
<dbReference type="Gene3D" id="3.20.20.330">
    <property type="entry name" value="Homocysteine-binding-like domain"/>
    <property type="match status" value="1"/>
</dbReference>
<evidence type="ECO:0000313" key="26">
    <source>
        <dbReference type="Proteomes" id="UP000186341"/>
    </source>
</evidence>
<feature type="domain" description="Hcy-binding" evidence="21">
    <location>
        <begin position="2"/>
        <end position="284"/>
    </location>
</feature>
<dbReference type="SMART" id="SM01018">
    <property type="entry name" value="B12-binding_2"/>
    <property type="match status" value="1"/>
</dbReference>
<keyword evidence="26" id="KW-1185">Reference proteome</keyword>
<dbReference type="SUPFAM" id="SSF47644">
    <property type="entry name" value="Methionine synthase domain"/>
    <property type="match status" value="1"/>
</dbReference>
<dbReference type="InterPro" id="IPR000489">
    <property type="entry name" value="Pterin-binding_dom"/>
</dbReference>
<accession>A0A1U7NDX7</accession>
<dbReference type="PANTHER" id="PTHR45833">
    <property type="entry name" value="METHIONINE SYNTHASE"/>
    <property type="match status" value="1"/>
</dbReference>
<evidence type="ECO:0000256" key="9">
    <source>
        <dbReference type="ARBA" id="ARBA00022605"/>
    </source>
</evidence>
<keyword evidence="16" id="KW-0170">Cobalt</keyword>
<feature type="binding site" evidence="19">
    <location>
        <position position="269"/>
    </location>
    <ligand>
        <name>Zn(2+)</name>
        <dbReference type="ChEBI" id="CHEBI:29105"/>
    </ligand>
</feature>
<dbReference type="GO" id="GO:0046653">
    <property type="term" value="P:tetrahydrofolate metabolic process"/>
    <property type="evidence" value="ECO:0007669"/>
    <property type="project" value="TreeGrafter"/>
</dbReference>
<evidence type="ECO:0000256" key="15">
    <source>
        <dbReference type="ARBA" id="ARBA00023167"/>
    </source>
</evidence>
<keyword evidence="11 19" id="KW-0808">Transferase</keyword>
<comment type="pathway">
    <text evidence="4">Amino-acid biosynthesis; L-methionine biosynthesis via de novo pathway; L-methionine from L-homocysteine (MetH route): step 1/1.</text>
</comment>
<comment type="cofactor">
    <cofactor evidence="2 19">
        <name>Zn(2+)</name>
        <dbReference type="ChEBI" id="CHEBI:29105"/>
    </cofactor>
</comment>
<evidence type="ECO:0000256" key="18">
    <source>
        <dbReference type="ARBA" id="ARBA00031040"/>
    </source>
</evidence>
<dbReference type="InterPro" id="IPR017215">
    <property type="entry name" value="MetH_bac"/>
</dbReference>
<dbReference type="EC" id="2.1.1.13" evidence="6"/>
<dbReference type="SUPFAM" id="SSF52242">
    <property type="entry name" value="Cobalamin (vitamin B12)-binding domain"/>
    <property type="match status" value="1"/>
</dbReference>
<dbReference type="GO" id="GO:0046872">
    <property type="term" value="F:metal ion binding"/>
    <property type="evidence" value="ECO:0007669"/>
    <property type="project" value="UniProtKB-KW"/>
</dbReference>
<dbReference type="Gene3D" id="3.20.20.20">
    <property type="entry name" value="Dihydropteroate synthase-like"/>
    <property type="match status" value="1"/>
</dbReference>
<dbReference type="OrthoDB" id="9803687at2"/>
<dbReference type="InterPro" id="IPR003759">
    <property type="entry name" value="Cbl-bd_cap"/>
</dbReference>
<dbReference type="UniPathway" id="UPA00051">
    <property type="reaction ID" value="UER00081"/>
</dbReference>
<keyword evidence="10" id="KW-0846">Cobalamin</keyword>
<dbReference type="Gene3D" id="1.10.1240.10">
    <property type="entry name" value="Methionine synthase domain"/>
    <property type="match status" value="1"/>
</dbReference>
<dbReference type="InterPro" id="IPR003726">
    <property type="entry name" value="HCY_dom"/>
</dbReference>
<evidence type="ECO:0000259" key="22">
    <source>
        <dbReference type="PROSITE" id="PS50972"/>
    </source>
</evidence>
<evidence type="ECO:0000256" key="7">
    <source>
        <dbReference type="ARBA" id="ARBA00013998"/>
    </source>
</evidence>
<evidence type="ECO:0000256" key="6">
    <source>
        <dbReference type="ARBA" id="ARBA00012032"/>
    </source>
</evidence>
<dbReference type="PANTHER" id="PTHR45833:SF1">
    <property type="entry name" value="METHIONINE SYNTHASE"/>
    <property type="match status" value="1"/>
</dbReference>
<dbReference type="InterPro" id="IPR036589">
    <property type="entry name" value="HCY_dom_sf"/>
</dbReference>
<protein>
    <recommendedName>
        <fullName evidence="7">Methionine synthase</fullName>
        <ecNumber evidence="6">2.1.1.13</ecNumber>
    </recommendedName>
    <alternativeName>
        <fullName evidence="18">5-methyltetrahydrofolate--homocysteine methyltransferase</fullName>
    </alternativeName>
</protein>
<evidence type="ECO:0000256" key="11">
    <source>
        <dbReference type="ARBA" id="ARBA00022679"/>
    </source>
</evidence>
<sequence>MNKREFKDRLKGFTLLDGAMGTMIQQRVLPYAEIPELYNLRAPEVMQEIHKEYVDAGSDIIYANTFGANPLKIKDLNESLEEIIQAGIQNAKEAVKGTDTLVALDVGPTGQLLEPMGTLSFEAAYDAFASVVKAGVKAGADLIVIETMTDLYETKAALLAAKENSDLPVLVSMTFEANGRTFTGCSLEAMALTLESLQADAIGLNCSLGPSQMVELIDKLSHLTSLPVLAKPNAGLPDPRTGKYAMSLQKFEEAAKKFIESGVNLLGGCCGTNPEHIQILEKLTENKKPVSRDVTKRYGVCSASKAFYSDQVGVVGERINPTGKKRFAKALLDQDLDVIARFALEQKEAGADLLDVNVGYPGVDEEVMLPAAIKKIQSVCDLPLILDSSNPKALENGLRVVNGKAAINSVNGKEESLNTILPIAAKYNTCLVALCLDDEGIPEDAQKRIEIAKKIIDRADQMGIDKKDLWIDALTLTLSAQQDQALETLQTVEWADLQGIPTILGVSNISFGLPLRILITQTFLIGALSKGLRLAIINPNTKELMDAVAAFKVINNQDKGARAYIDRFALQEQKSKEESRRKAQLHKEPSESASGFLEVAGDHSNESENLNSPQSESNDLIHAIKNGMESEAAHAARNLLNNAVCSELDITEKYLIPALDQVGQDYENGILYLPQLLSAAGAAQKVFEVLKESMAEKGTGSIQKGKIVLATVKGDIHDIGKNIVKTLLENYGYQVIDLGRDTDPQLVLETVEKHQIRLVGLSALMTTTIPSMEETIALLHTLKNPPVIMVGGAVLTQEAAKDIKADYYAKDARASVAIARKVFGQ</sequence>
<evidence type="ECO:0000256" key="19">
    <source>
        <dbReference type="PROSITE-ProRule" id="PRU00333"/>
    </source>
</evidence>
<feature type="domain" description="Pterin-binding" evidence="22">
    <location>
        <begin position="312"/>
        <end position="555"/>
    </location>
</feature>
<dbReference type="InterPro" id="IPR036594">
    <property type="entry name" value="Meth_synthase_dom"/>
</dbReference>
<evidence type="ECO:0000256" key="12">
    <source>
        <dbReference type="ARBA" id="ARBA00022691"/>
    </source>
</evidence>
<dbReference type="Proteomes" id="UP000186341">
    <property type="component" value="Unassembled WGS sequence"/>
</dbReference>
<evidence type="ECO:0000259" key="24">
    <source>
        <dbReference type="PROSITE" id="PS51337"/>
    </source>
</evidence>
<reference evidence="25 26" key="1">
    <citation type="submission" date="2016-11" db="EMBL/GenBank/DDBJ databases">
        <title>Description of two novel members of the family Erysipelotrichaceae: Ileibacterium lipovorans gen. nov., sp. nov. and Dubosiella newyorkensis, gen. nov., sp. nov.</title>
        <authorList>
            <person name="Cox L.M."/>
            <person name="Sohn J."/>
            <person name="Tyrrell K.L."/>
            <person name="Citron D.M."/>
            <person name="Lawson P.A."/>
            <person name="Patel N.B."/>
            <person name="Iizumi T."/>
            <person name="Perez-Perez G.I."/>
            <person name="Goldstein E.J."/>
            <person name="Blaser M.J."/>
        </authorList>
    </citation>
    <scope>NUCLEOTIDE SEQUENCE [LARGE SCALE GENOMIC DNA]</scope>
    <source>
        <strain evidence="25 26">NYU-BL-A3</strain>
    </source>
</reference>
<dbReference type="InterPro" id="IPR006158">
    <property type="entry name" value="Cobalamin-bd"/>
</dbReference>
<evidence type="ECO:0000256" key="4">
    <source>
        <dbReference type="ARBA" id="ARBA00005178"/>
    </source>
</evidence>
<keyword evidence="8 19" id="KW-0489">Methyltransferase</keyword>
<evidence type="ECO:0000256" key="13">
    <source>
        <dbReference type="ARBA" id="ARBA00022723"/>
    </source>
</evidence>
<comment type="similarity">
    <text evidence="5">Belongs to the vitamin-B12 dependent methionine synthase family.</text>
</comment>
<dbReference type="RefSeq" id="WP_075820738.1">
    <property type="nucleotide sequence ID" value="NZ_CAPNHH010000102.1"/>
</dbReference>
<evidence type="ECO:0000256" key="3">
    <source>
        <dbReference type="ARBA" id="ARBA00001956"/>
    </source>
</evidence>
<organism evidence="25 26">
    <name type="scientific">Ileibacterium valens</name>
    <dbReference type="NCBI Taxonomy" id="1862668"/>
    <lineage>
        <taxon>Bacteria</taxon>
        <taxon>Bacillati</taxon>
        <taxon>Bacillota</taxon>
        <taxon>Erysipelotrichia</taxon>
        <taxon>Erysipelotrichales</taxon>
        <taxon>Erysipelotrichaceae</taxon>
        <taxon>Ileibacterium</taxon>
    </lineage>
</organism>
<proteinExistence type="inferred from homology"/>
<dbReference type="Pfam" id="PF02607">
    <property type="entry name" value="B12-binding_2"/>
    <property type="match status" value="1"/>
</dbReference>
<evidence type="ECO:0000256" key="8">
    <source>
        <dbReference type="ARBA" id="ARBA00022603"/>
    </source>
</evidence>
<keyword evidence="15" id="KW-0486">Methionine biosynthesis</keyword>
<feature type="compositionally biased region" description="Basic and acidic residues" evidence="20">
    <location>
        <begin position="575"/>
        <end position="590"/>
    </location>
</feature>
<evidence type="ECO:0000259" key="21">
    <source>
        <dbReference type="PROSITE" id="PS50970"/>
    </source>
</evidence>
<dbReference type="SUPFAM" id="SSF82282">
    <property type="entry name" value="Homocysteine S-methyltransferase"/>
    <property type="match status" value="1"/>
</dbReference>
<dbReference type="PROSITE" id="PS50972">
    <property type="entry name" value="PTERIN_BINDING"/>
    <property type="match status" value="1"/>
</dbReference>
<feature type="domain" description="B12-binding N-terminal" evidence="24">
    <location>
        <begin position="603"/>
        <end position="702"/>
    </location>
</feature>
<feature type="domain" description="B12-binding" evidence="23">
    <location>
        <begin position="704"/>
        <end position="825"/>
    </location>
</feature>
<dbReference type="PIRSF" id="PIRSF037472">
    <property type="entry name" value="DHPS_mtfrase"/>
    <property type="match status" value="1"/>
</dbReference>
<dbReference type="PROSITE" id="PS51332">
    <property type="entry name" value="B12_BINDING"/>
    <property type="match status" value="1"/>
</dbReference>
<name>A0A1U7NDX7_9FIRM</name>
<dbReference type="EMBL" id="MPJW01000198">
    <property type="protein sequence ID" value="OLU37578.1"/>
    <property type="molecule type" value="Genomic_DNA"/>
</dbReference>
<dbReference type="GO" id="GO:0005829">
    <property type="term" value="C:cytosol"/>
    <property type="evidence" value="ECO:0007669"/>
    <property type="project" value="TreeGrafter"/>
</dbReference>
<comment type="caution">
    <text evidence="25">The sequence shown here is derived from an EMBL/GenBank/DDBJ whole genome shotgun (WGS) entry which is preliminary data.</text>
</comment>
<evidence type="ECO:0000256" key="14">
    <source>
        <dbReference type="ARBA" id="ARBA00022833"/>
    </source>
</evidence>
<dbReference type="Pfam" id="PF02574">
    <property type="entry name" value="S-methyl_trans"/>
    <property type="match status" value="1"/>
</dbReference>
<evidence type="ECO:0000313" key="25">
    <source>
        <dbReference type="EMBL" id="OLU37578.1"/>
    </source>
</evidence>
<evidence type="ECO:0000259" key="23">
    <source>
        <dbReference type="PROSITE" id="PS51332"/>
    </source>
</evidence>
<feature type="binding site" evidence="19">
    <location>
        <position position="270"/>
    </location>
    <ligand>
        <name>Zn(2+)</name>
        <dbReference type="ChEBI" id="CHEBI:29105"/>
    </ligand>
</feature>
<dbReference type="GO" id="GO:0050667">
    <property type="term" value="P:homocysteine metabolic process"/>
    <property type="evidence" value="ECO:0007669"/>
    <property type="project" value="TreeGrafter"/>
</dbReference>
<comment type="function">
    <text evidence="17">Catalyzes the transfer of a methyl group from methyl-cobalamin to homocysteine, yielding enzyme-bound cob(I)alamin and methionine. Subsequently, remethylates the cofactor using methyltetrahydrofolate.</text>
</comment>
<evidence type="ECO:0000256" key="5">
    <source>
        <dbReference type="ARBA" id="ARBA00010398"/>
    </source>
</evidence>
<keyword evidence="14 19" id="KW-0862">Zinc</keyword>
<keyword evidence="12" id="KW-0949">S-adenosyl-L-methionine</keyword>
<gene>
    <name evidence="25" type="ORF">BO222_10335</name>
</gene>
<keyword evidence="13 19" id="KW-0479">Metal-binding</keyword>
<evidence type="ECO:0000256" key="10">
    <source>
        <dbReference type="ARBA" id="ARBA00022628"/>
    </source>
</evidence>
<dbReference type="GeneID" id="82203548"/>
<evidence type="ECO:0000256" key="17">
    <source>
        <dbReference type="ARBA" id="ARBA00025552"/>
    </source>
</evidence>
<dbReference type="Gene3D" id="3.40.50.280">
    <property type="entry name" value="Cobalamin-binding domain"/>
    <property type="match status" value="1"/>
</dbReference>
<keyword evidence="9" id="KW-0028">Amino-acid biosynthesis</keyword>
<feature type="binding site" evidence="19">
    <location>
        <position position="206"/>
    </location>
    <ligand>
        <name>Zn(2+)</name>
        <dbReference type="ChEBI" id="CHEBI:29105"/>
    </ligand>
</feature>
<dbReference type="SUPFAM" id="SSF51717">
    <property type="entry name" value="Dihydropteroate synthetase-like"/>
    <property type="match status" value="1"/>
</dbReference>
<evidence type="ECO:0000256" key="2">
    <source>
        <dbReference type="ARBA" id="ARBA00001947"/>
    </source>
</evidence>
<evidence type="ECO:0000256" key="1">
    <source>
        <dbReference type="ARBA" id="ARBA00001700"/>
    </source>
</evidence>
<evidence type="ECO:0000256" key="20">
    <source>
        <dbReference type="SAM" id="MobiDB-lite"/>
    </source>
</evidence>
<dbReference type="AlphaFoldDB" id="A0A1U7NDX7"/>
<dbReference type="GO" id="GO:0008705">
    <property type="term" value="F:methionine synthase activity"/>
    <property type="evidence" value="ECO:0007669"/>
    <property type="project" value="UniProtKB-EC"/>
</dbReference>
<dbReference type="Pfam" id="PF00809">
    <property type="entry name" value="Pterin_bind"/>
    <property type="match status" value="1"/>
</dbReference>
<dbReference type="PROSITE" id="PS50970">
    <property type="entry name" value="HCY"/>
    <property type="match status" value="1"/>
</dbReference>
<dbReference type="InterPro" id="IPR011005">
    <property type="entry name" value="Dihydropteroate_synth-like_sf"/>
</dbReference>